<name>A0A8J8C4U9_9EURY</name>
<dbReference type="RefSeq" id="WP_162319131.1">
    <property type="nucleotide sequence ID" value="NZ_JAHQXF010000002.1"/>
</dbReference>
<gene>
    <name evidence="2" type="ORF">KTS45_10205</name>
</gene>
<dbReference type="Proteomes" id="UP000766550">
    <property type="component" value="Unassembled WGS sequence"/>
</dbReference>
<evidence type="ECO:0000256" key="1">
    <source>
        <dbReference type="SAM" id="Phobius"/>
    </source>
</evidence>
<keyword evidence="1" id="KW-1133">Transmembrane helix</keyword>
<keyword evidence="3" id="KW-1185">Reference proteome</keyword>
<feature type="transmembrane region" description="Helical" evidence="1">
    <location>
        <begin position="6"/>
        <end position="26"/>
    </location>
</feature>
<evidence type="ECO:0000313" key="3">
    <source>
        <dbReference type="Proteomes" id="UP000766550"/>
    </source>
</evidence>
<dbReference type="OrthoDB" id="206096at2157"/>
<proteinExistence type="predicted"/>
<protein>
    <submittedName>
        <fullName evidence="2">Uncharacterized protein</fullName>
    </submittedName>
</protein>
<dbReference type="EMBL" id="JAHQXF010000002">
    <property type="protein sequence ID" value="MBV0924569.1"/>
    <property type="molecule type" value="Genomic_DNA"/>
</dbReference>
<reference evidence="2 3" key="1">
    <citation type="submission" date="2021-06" db="EMBL/GenBank/DDBJ databases">
        <title>New haloarchaea isolates fom saline soil.</title>
        <authorList>
            <person name="Duran-Viseras A."/>
            <person name="Sanchez-Porro C.S."/>
            <person name="Ventosa A."/>
        </authorList>
    </citation>
    <scope>NUCLEOTIDE SEQUENCE [LARGE SCALE GENOMIC DNA]</scope>
    <source>
        <strain evidence="2 3">JCM 183640</strain>
    </source>
</reference>
<keyword evidence="1" id="KW-0472">Membrane</keyword>
<evidence type="ECO:0000313" key="2">
    <source>
        <dbReference type="EMBL" id="MBV0924569.1"/>
    </source>
</evidence>
<feature type="transmembrane region" description="Helical" evidence="1">
    <location>
        <begin position="165"/>
        <end position="184"/>
    </location>
</feature>
<sequence>MVSTTVVASVVSMVGVFALLLTGVGPNLPSHPLVIFALAGCGLFLNFAVLPVVTTFLNVAYCHELDAVFRGRRPRPGSGLVAATHRLPEIALGALAVSGAFFAGYYSDTESLRTGSGLLGVFLAPAIATEDGGVRDLASRIESVVTGRWGSGLVVVYSAKTLSHALGVLGIGSAVGLVVAHVLGALPFDPAFEFLPVGSGLPQVLVLAVAVFLGGLFASSFLTALVAGPVSTALYHDATGDCRLESVALDVEDLVTIDRT</sequence>
<feature type="transmembrane region" description="Helical" evidence="1">
    <location>
        <begin position="204"/>
        <end position="227"/>
    </location>
</feature>
<feature type="transmembrane region" description="Helical" evidence="1">
    <location>
        <begin position="33"/>
        <end position="57"/>
    </location>
</feature>
<accession>A0A8J8C4U9</accession>
<organism evidence="2 3">
    <name type="scientific">Haloarcula limicola</name>
    <dbReference type="NCBI Taxonomy" id="1429915"/>
    <lineage>
        <taxon>Archaea</taxon>
        <taxon>Methanobacteriati</taxon>
        <taxon>Methanobacteriota</taxon>
        <taxon>Stenosarchaea group</taxon>
        <taxon>Halobacteria</taxon>
        <taxon>Halobacteriales</taxon>
        <taxon>Haloarculaceae</taxon>
        <taxon>Haloarcula</taxon>
    </lineage>
</organism>
<keyword evidence="1" id="KW-0812">Transmembrane</keyword>
<dbReference type="AlphaFoldDB" id="A0A8J8C4U9"/>
<comment type="caution">
    <text evidence="2">The sequence shown here is derived from an EMBL/GenBank/DDBJ whole genome shotgun (WGS) entry which is preliminary data.</text>
</comment>